<dbReference type="AlphaFoldDB" id="A0A4R4BCN5"/>
<evidence type="ECO:0000313" key="1">
    <source>
        <dbReference type="EMBL" id="TCW53206.1"/>
    </source>
</evidence>
<protein>
    <submittedName>
        <fullName evidence="1">Uncharacterized protein</fullName>
    </submittedName>
</protein>
<accession>A0A4R4BCN5</accession>
<reference evidence="1 2" key="1">
    <citation type="submission" date="2019-03" db="EMBL/GenBank/DDBJ databases">
        <title>Above-ground endophytic microbial communities from plants in different locations in the United States.</title>
        <authorList>
            <person name="Frank C."/>
        </authorList>
    </citation>
    <scope>NUCLEOTIDE SEQUENCE [LARGE SCALE GENOMIC DNA]</scope>
    <source>
        <strain evidence="1 2">LP_2_YM</strain>
    </source>
</reference>
<gene>
    <name evidence="1" type="ORF">EC910_112159</name>
</gene>
<name>A0A4R4BCN5_BACTU</name>
<proteinExistence type="predicted"/>
<evidence type="ECO:0000313" key="2">
    <source>
        <dbReference type="Proteomes" id="UP000295285"/>
    </source>
</evidence>
<sequence>MEFEELIQFVEENKEEHFQDIISQNEAAIKKIDEEK</sequence>
<organism evidence="1 2">
    <name type="scientific">Bacillus thuringiensis</name>
    <dbReference type="NCBI Taxonomy" id="1428"/>
    <lineage>
        <taxon>Bacteria</taxon>
        <taxon>Bacillati</taxon>
        <taxon>Bacillota</taxon>
        <taxon>Bacilli</taxon>
        <taxon>Bacillales</taxon>
        <taxon>Bacillaceae</taxon>
        <taxon>Bacillus</taxon>
        <taxon>Bacillus cereus group</taxon>
    </lineage>
</organism>
<dbReference type="EMBL" id="SMDG01000012">
    <property type="protein sequence ID" value="TCW53206.1"/>
    <property type="molecule type" value="Genomic_DNA"/>
</dbReference>
<dbReference type="Proteomes" id="UP000295285">
    <property type="component" value="Unassembled WGS sequence"/>
</dbReference>
<comment type="caution">
    <text evidence="1">The sequence shown here is derived from an EMBL/GenBank/DDBJ whole genome shotgun (WGS) entry which is preliminary data.</text>
</comment>